<keyword evidence="4" id="KW-1185">Reference proteome</keyword>
<feature type="transmembrane region" description="Helical" evidence="1">
    <location>
        <begin position="243"/>
        <end position="263"/>
    </location>
</feature>
<organism evidence="3 4">
    <name type="scientific">Skermanella cutis</name>
    <dbReference type="NCBI Taxonomy" id="2775420"/>
    <lineage>
        <taxon>Bacteria</taxon>
        <taxon>Pseudomonadati</taxon>
        <taxon>Pseudomonadota</taxon>
        <taxon>Alphaproteobacteria</taxon>
        <taxon>Rhodospirillales</taxon>
        <taxon>Azospirillaceae</taxon>
        <taxon>Skermanella</taxon>
    </lineage>
</organism>
<accession>A0ABX7B9V5</accession>
<keyword evidence="1" id="KW-0406">Ion transport</keyword>
<evidence type="ECO:0000256" key="2">
    <source>
        <dbReference type="NCBIfam" id="TIGR00210"/>
    </source>
</evidence>
<feature type="transmembrane region" description="Helical" evidence="1">
    <location>
        <begin position="303"/>
        <end position="324"/>
    </location>
</feature>
<sequence>MEMEIDVVSTLVAAIVVLLIGRVVISKVGFLQRYNIPEPVVGGLLAALVITGLRVGAGMEISFDMSLQTPLMLAFFATIGLSADVKTLMQGGRTVLVFFAVVVVMLVIQNAVGVAAAISLDMHPLTGLLAGSITMSGGHGTGAAYATRFGEDYNLQGAMEVAMACATFGLVLGGLIGGPIAQRLISSNNLKAGTGVELEGAPGELGGDEVRSLSPESFLETLFLIVICVMIGSYLGQVLKNDYLTLPAFVWTLFTGVLIRNALGLSGLRQVDGATIDLLGTVSLSLFLAMALIALRLWELVSLALPILAILAVQAVAIAAYVYFVTFRVMGSNYDAAVMSAGHCGFGMGATPTAIANMQAVAGRYGHSPQAFLIIPIVGAFLIDLANALVIQGFMSLPQLGL</sequence>
<feature type="transmembrane region" description="Helical" evidence="1">
    <location>
        <begin position="161"/>
        <end position="181"/>
    </location>
</feature>
<feature type="transmembrane region" description="Helical" evidence="1">
    <location>
        <begin position="275"/>
        <end position="297"/>
    </location>
</feature>
<keyword evidence="1" id="KW-0029">Amino-acid transport</keyword>
<feature type="transmembrane region" description="Helical" evidence="1">
    <location>
        <begin position="6"/>
        <end position="25"/>
    </location>
</feature>
<dbReference type="HAMAP" id="MF_02062">
    <property type="entry name" value="GltS"/>
    <property type="match status" value="1"/>
</dbReference>
<keyword evidence="1" id="KW-0813">Transport</keyword>
<comment type="subcellular location">
    <subcellularLocation>
        <location evidence="1">Cell inner membrane</location>
        <topology evidence="1">Multi-pass membrane protein</topology>
    </subcellularLocation>
</comment>
<feature type="transmembrane region" description="Helical" evidence="1">
    <location>
        <begin position="218"/>
        <end position="237"/>
    </location>
</feature>
<comment type="similarity">
    <text evidence="1">Belongs to the glutamate:Na(+) symporter (ESS) (TC 2.A.27) family.</text>
</comment>
<evidence type="ECO:0000313" key="3">
    <source>
        <dbReference type="EMBL" id="QQP91164.1"/>
    </source>
</evidence>
<feature type="transmembrane region" description="Helical" evidence="1">
    <location>
        <begin position="95"/>
        <end position="118"/>
    </location>
</feature>
<feature type="transmembrane region" description="Helical" evidence="1">
    <location>
        <begin position="37"/>
        <end position="59"/>
    </location>
</feature>
<dbReference type="EMBL" id="CP067420">
    <property type="protein sequence ID" value="QQP91164.1"/>
    <property type="molecule type" value="Genomic_DNA"/>
</dbReference>
<reference evidence="3" key="1">
    <citation type="submission" date="2021-02" db="EMBL/GenBank/DDBJ databases">
        <title>Skermanella TT6 skin isolate.</title>
        <authorList>
            <person name="Lee K."/>
            <person name="Ganzorig M."/>
        </authorList>
    </citation>
    <scope>NUCLEOTIDE SEQUENCE</scope>
    <source>
        <strain evidence="3">TT6</strain>
    </source>
</reference>
<dbReference type="Pfam" id="PF03616">
    <property type="entry name" value="Glt_symporter"/>
    <property type="match status" value="1"/>
</dbReference>
<keyword evidence="1" id="KW-0769">Symport</keyword>
<dbReference type="PANTHER" id="PTHR36178:SF1">
    <property type="entry name" value="SODIUM_GLUTAMATE SYMPORTER"/>
    <property type="match status" value="1"/>
</dbReference>
<evidence type="ECO:0000313" key="4">
    <source>
        <dbReference type="Proteomes" id="UP000595197"/>
    </source>
</evidence>
<keyword evidence="1" id="KW-0812">Transmembrane</keyword>
<feature type="transmembrane region" description="Helical" evidence="1">
    <location>
        <begin position="371"/>
        <end position="395"/>
    </location>
</feature>
<keyword evidence="1" id="KW-1003">Cell membrane</keyword>
<protein>
    <recommendedName>
        <fullName evidence="1 2">Sodium/glutamate symporter</fullName>
    </recommendedName>
</protein>
<keyword evidence="1" id="KW-0472">Membrane</keyword>
<proteinExistence type="inferred from homology"/>
<dbReference type="Proteomes" id="UP000595197">
    <property type="component" value="Chromosome"/>
</dbReference>
<dbReference type="PANTHER" id="PTHR36178">
    <property type="entry name" value="SLR0625 PROTEIN"/>
    <property type="match status" value="1"/>
</dbReference>
<keyword evidence="1" id="KW-0915">Sodium</keyword>
<name>A0ABX7B9V5_9PROT</name>
<gene>
    <name evidence="1 3" type="primary">gltS</name>
    <name evidence="3" type="ORF">IGS68_08130</name>
</gene>
<dbReference type="InterPro" id="IPR004445">
    <property type="entry name" value="GltS"/>
</dbReference>
<dbReference type="NCBIfam" id="TIGR00210">
    <property type="entry name" value="gltS"/>
    <property type="match status" value="1"/>
</dbReference>
<keyword evidence="1" id="KW-0739">Sodium transport</keyword>
<keyword evidence="1" id="KW-0997">Cell inner membrane</keyword>
<comment type="caution">
    <text evidence="1">Lacks conserved residue(s) required for the propagation of feature annotation.</text>
</comment>
<keyword evidence="1" id="KW-1133">Transmembrane helix</keyword>
<comment type="function">
    <text evidence="1">Catalyzes the sodium-dependent transport of glutamate.</text>
</comment>
<evidence type="ECO:0000256" key="1">
    <source>
        <dbReference type="HAMAP-Rule" id="MF_02062"/>
    </source>
</evidence>
<dbReference type="RefSeq" id="WP_201078792.1">
    <property type="nucleotide sequence ID" value="NZ_CP067420.1"/>
</dbReference>